<proteinExistence type="predicted"/>
<evidence type="ECO:0000313" key="4">
    <source>
        <dbReference type="Proteomes" id="UP000095009"/>
    </source>
</evidence>
<gene>
    <name evidence="3" type="ORF">NADFUDRAFT_83966</name>
</gene>
<organism evidence="3 4">
    <name type="scientific">Nadsonia fulvescens var. elongata DSM 6958</name>
    <dbReference type="NCBI Taxonomy" id="857566"/>
    <lineage>
        <taxon>Eukaryota</taxon>
        <taxon>Fungi</taxon>
        <taxon>Dikarya</taxon>
        <taxon>Ascomycota</taxon>
        <taxon>Saccharomycotina</taxon>
        <taxon>Dipodascomycetes</taxon>
        <taxon>Dipodascales</taxon>
        <taxon>Dipodascales incertae sedis</taxon>
        <taxon>Nadsonia</taxon>
    </lineage>
</organism>
<feature type="compositionally biased region" description="Low complexity" evidence="1">
    <location>
        <begin position="369"/>
        <end position="391"/>
    </location>
</feature>
<evidence type="ECO:0000313" key="3">
    <source>
        <dbReference type="EMBL" id="ODQ63879.1"/>
    </source>
</evidence>
<keyword evidence="4" id="KW-1185">Reference proteome</keyword>
<feature type="region of interest" description="Disordered" evidence="1">
    <location>
        <begin position="368"/>
        <end position="391"/>
    </location>
</feature>
<sequence>MKLTLPTLTSALVIYLSTFSSAETLQNLPDGNFPLTSSEVDGKPYTSKYSFTGGTLFQNLTAQVSLKISAVPSFDNYVLVGFRAKDHIHDISSIICPQDDFSKYTIYYTYTGNINSKVAKRDASVCIEFIDLVSTWQSANGTKVTVDAGSIDRACFEITDISNATSFSSTISSKYSTSFFDKGSQIPTPIITSKSAITTGLPTFTFTLTDTTKSKITLEGSTYTTDVQVTKYITTCPSKPTSSATITEFLESSPATYTFLHETAYLEGTKTLTSTTILTTCPVCTKNEPTAVNLATSISDHSSYRDEKSRNPILNENSPVESTPFSLLATVKSTLAFSVGKNTKPYLKEYSTTLVSPDPEVSSNAVRFSNSKVSSSSTRSSDSKISSSSRVTEVVQQAPPSYKQSDYLLQASGASSFGVTMLSSAISLACLAILMSCLF</sequence>
<feature type="signal peptide" evidence="2">
    <location>
        <begin position="1"/>
        <end position="22"/>
    </location>
</feature>
<protein>
    <submittedName>
        <fullName evidence="3">Uncharacterized protein</fullName>
    </submittedName>
</protein>
<feature type="chain" id="PRO_5009133803" evidence="2">
    <location>
        <begin position="23"/>
        <end position="439"/>
    </location>
</feature>
<evidence type="ECO:0000256" key="1">
    <source>
        <dbReference type="SAM" id="MobiDB-lite"/>
    </source>
</evidence>
<dbReference type="Proteomes" id="UP000095009">
    <property type="component" value="Unassembled WGS sequence"/>
</dbReference>
<reference evidence="3 4" key="1">
    <citation type="journal article" date="2016" name="Proc. Natl. Acad. Sci. U.S.A.">
        <title>Comparative genomics of biotechnologically important yeasts.</title>
        <authorList>
            <person name="Riley R."/>
            <person name="Haridas S."/>
            <person name="Wolfe K.H."/>
            <person name="Lopes M.R."/>
            <person name="Hittinger C.T."/>
            <person name="Goeker M."/>
            <person name="Salamov A.A."/>
            <person name="Wisecaver J.H."/>
            <person name="Long T.M."/>
            <person name="Calvey C.H."/>
            <person name="Aerts A.L."/>
            <person name="Barry K.W."/>
            <person name="Choi C."/>
            <person name="Clum A."/>
            <person name="Coughlan A.Y."/>
            <person name="Deshpande S."/>
            <person name="Douglass A.P."/>
            <person name="Hanson S.J."/>
            <person name="Klenk H.-P."/>
            <person name="LaButti K.M."/>
            <person name="Lapidus A."/>
            <person name="Lindquist E.A."/>
            <person name="Lipzen A.M."/>
            <person name="Meier-Kolthoff J.P."/>
            <person name="Ohm R.A."/>
            <person name="Otillar R.P."/>
            <person name="Pangilinan J.L."/>
            <person name="Peng Y."/>
            <person name="Rokas A."/>
            <person name="Rosa C.A."/>
            <person name="Scheuner C."/>
            <person name="Sibirny A.A."/>
            <person name="Slot J.C."/>
            <person name="Stielow J.B."/>
            <person name="Sun H."/>
            <person name="Kurtzman C.P."/>
            <person name="Blackwell M."/>
            <person name="Grigoriev I.V."/>
            <person name="Jeffries T.W."/>
        </authorList>
    </citation>
    <scope>NUCLEOTIDE SEQUENCE [LARGE SCALE GENOMIC DNA]</scope>
    <source>
        <strain evidence="3 4">DSM 6958</strain>
    </source>
</reference>
<keyword evidence="2" id="KW-0732">Signal</keyword>
<accession>A0A1E3PEN5</accession>
<evidence type="ECO:0000256" key="2">
    <source>
        <dbReference type="SAM" id="SignalP"/>
    </source>
</evidence>
<dbReference type="EMBL" id="KV454413">
    <property type="protein sequence ID" value="ODQ63879.1"/>
    <property type="molecule type" value="Genomic_DNA"/>
</dbReference>
<dbReference type="AlphaFoldDB" id="A0A1E3PEN5"/>
<name>A0A1E3PEN5_9ASCO</name>